<reference evidence="3" key="1">
    <citation type="submission" date="2016-06" db="UniProtKB">
        <authorList>
            <consortium name="WormBaseParasite"/>
        </authorList>
    </citation>
    <scope>IDENTIFICATION</scope>
</reference>
<evidence type="ECO:0000313" key="3">
    <source>
        <dbReference type="WBParaSite" id="nOo.2.0.1.t12885-RA"/>
    </source>
</evidence>
<sequence length="35" mass="3957">MALVHEETIEPTTHIATIEDRPLILTLDIDAKDLK</sequence>
<dbReference type="EMBL" id="UYRW01012390">
    <property type="protein sequence ID" value="VDN00217.1"/>
    <property type="molecule type" value="Genomic_DNA"/>
</dbReference>
<dbReference type="Proteomes" id="UP000271087">
    <property type="component" value="Unassembled WGS sequence"/>
</dbReference>
<evidence type="ECO:0000313" key="2">
    <source>
        <dbReference type="Proteomes" id="UP000271087"/>
    </source>
</evidence>
<keyword evidence="2" id="KW-1185">Reference proteome</keyword>
<protein>
    <submittedName>
        <fullName evidence="3">TFIIIC_sub6 domain-containing protein</fullName>
    </submittedName>
</protein>
<accession>A0A182EXI2</accession>
<name>A0A182EXI2_ONCOC</name>
<evidence type="ECO:0000313" key="1">
    <source>
        <dbReference type="EMBL" id="VDN00217.1"/>
    </source>
</evidence>
<reference evidence="1 2" key="2">
    <citation type="submission" date="2018-08" db="EMBL/GenBank/DDBJ databases">
        <authorList>
            <person name="Laetsch R D."/>
            <person name="Stevens L."/>
            <person name="Kumar S."/>
            <person name="Blaxter L. M."/>
        </authorList>
    </citation>
    <scope>NUCLEOTIDE SEQUENCE [LARGE SCALE GENOMIC DNA]</scope>
</reference>
<proteinExistence type="predicted"/>
<gene>
    <name evidence="1" type="ORF">NOO_LOCUS12885</name>
</gene>
<organism evidence="3">
    <name type="scientific">Onchocerca ochengi</name>
    <name type="common">Filarial nematode worm</name>
    <dbReference type="NCBI Taxonomy" id="42157"/>
    <lineage>
        <taxon>Eukaryota</taxon>
        <taxon>Metazoa</taxon>
        <taxon>Ecdysozoa</taxon>
        <taxon>Nematoda</taxon>
        <taxon>Chromadorea</taxon>
        <taxon>Rhabditida</taxon>
        <taxon>Spirurina</taxon>
        <taxon>Spiruromorpha</taxon>
        <taxon>Filarioidea</taxon>
        <taxon>Onchocercidae</taxon>
        <taxon>Onchocerca</taxon>
    </lineage>
</organism>
<dbReference type="AlphaFoldDB" id="A0A182EXI2"/>
<dbReference type="WBParaSite" id="nOo.2.0.1.t12885-RA">
    <property type="protein sequence ID" value="nOo.2.0.1.t12885-RA"/>
    <property type="gene ID" value="nOo.2.0.1.g12885"/>
</dbReference>